<evidence type="ECO:0000256" key="1">
    <source>
        <dbReference type="PROSITE-ProRule" id="PRU00221"/>
    </source>
</evidence>
<dbReference type="InterPro" id="IPR015943">
    <property type="entry name" value="WD40/YVTN_repeat-like_dom_sf"/>
</dbReference>
<name>A0A8B6ECL3_MYTGA</name>
<keyword evidence="3" id="KW-1185">Reference proteome</keyword>
<dbReference type="OrthoDB" id="340259at2759"/>
<dbReference type="Gene3D" id="2.130.10.10">
    <property type="entry name" value="YVTN repeat-like/Quinoprotein amine dehydrogenase"/>
    <property type="match status" value="1"/>
</dbReference>
<dbReference type="GO" id="GO:0031080">
    <property type="term" value="C:nuclear pore outer ring"/>
    <property type="evidence" value="ECO:0007669"/>
    <property type="project" value="InterPro"/>
</dbReference>
<gene>
    <name evidence="2" type="ORF">MGAL_10B045624</name>
</gene>
<dbReference type="PANTHER" id="PTHR22806:SF0">
    <property type="entry name" value="NUCLEOPORIN NUP37"/>
    <property type="match status" value="1"/>
</dbReference>
<dbReference type="Pfam" id="PF00400">
    <property type="entry name" value="WD40"/>
    <property type="match status" value="1"/>
</dbReference>
<evidence type="ECO:0000313" key="2">
    <source>
        <dbReference type="EMBL" id="VDI31759.1"/>
    </source>
</evidence>
<protein>
    <submittedName>
        <fullName evidence="2">Nuclear pore complex protein Nup37</fullName>
    </submittedName>
</protein>
<dbReference type="Proteomes" id="UP000596742">
    <property type="component" value="Unassembled WGS sequence"/>
</dbReference>
<keyword evidence="1" id="KW-0853">WD repeat</keyword>
<dbReference type="PROSITE" id="PS50294">
    <property type="entry name" value="WD_REPEATS_REGION"/>
    <property type="match status" value="1"/>
</dbReference>
<comment type="caution">
    <text evidence="2">The sequence shown here is derived from an EMBL/GenBank/DDBJ whole genome shotgun (WGS) entry which is preliminary data.</text>
</comment>
<accession>A0A8B6ECL3</accession>
<reference evidence="2" key="1">
    <citation type="submission" date="2018-11" db="EMBL/GenBank/DDBJ databases">
        <authorList>
            <person name="Alioto T."/>
            <person name="Alioto T."/>
        </authorList>
    </citation>
    <scope>NUCLEOTIDE SEQUENCE</scope>
</reference>
<dbReference type="EMBL" id="UYJE01004824">
    <property type="protein sequence ID" value="VDI31759.1"/>
    <property type="molecule type" value="Genomic_DNA"/>
</dbReference>
<dbReference type="SUPFAM" id="SSF50978">
    <property type="entry name" value="WD40 repeat-like"/>
    <property type="match status" value="1"/>
</dbReference>
<evidence type="ECO:0000313" key="3">
    <source>
        <dbReference type="Proteomes" id="UP000596742"/>
    </source>
</evidence>
<dbReference type="SMART" id="SM00320">
    <property type="entry name" value="WD40"/>
    <property type="match status" value="4"/>
</dbReference>
<organism evidence="2 3">
    <name type="scientific">Mytilus galloprovincialis</name>
    <name type="common">Mediterranean mussel</name>
    <dbReference type="NCBI Taxonomy" id="29158"/>
    <lineage>
        <taxon>Eukaryota</taxon>
        <taxon>Metazoa</taxon>
        <taxon>Spiralia</taxon>
        <taxon>Lophotrochozoa</taxon>
        <taxon>Mollusca</taxon>
        <taxon>Bivalvia</taxon>
        <taxon>Autobranchia</taxon>
        <taxon>Pteriomorphia</taxon>
        <taxon>Mytilida</taxon>
        <taxon>Mytiloidea</taxon>
        <taxon>Mytilidae</taxon>
        <taxon>Mytilinae</taxon>
        <taxon>Mytilus</taxon>
    </lineage>
</organism>
<dbReference type="PANTHER" id="PTHR22806">
    <property type="entry name" value="NUCLEOPORIN NUP37 P37 -RELATED"/>
    <property type="match status" value="1"/>
</dbReference>
<dbReference type="InterPro" id="IPR036322">
    <property type="entry name" value="WD40_repeat_dom_sf"/>
</dbReference>
<sequence length="384" mass="43410">MIENNVYSTFSIPCHDIANVVEFAPYEWCSTLLAVGTNSRVSIYQCVFDQEKEEPDGEEFEWRSIFDFQNGFRVTSISWCPETTFMTREKEDFIRFAIGGSDKKIKIVSANLKGDNSCQICEGHTDFINSIAYIPDTAGELVSTGDDNTLRLWNKEGEQQGCFQLSAPGMSVCVHEREPGKVIVAQKNGIIKIFSLALQRQIMSLDCCQAPLMSADWSYMNEDFVVAACGTEWLIFQMSRSSQPLERRQAHTEGCKHVKWARNQQTLLATSGRPGRQIKVFSTRHHQVRCFIVREPVDQSIQYQTSSGKMFNNKGNSRQTLLATSGRPGKQIKVFSTRHHQMPLSTTLQVAYGMSWHQRIPALAIGGDKQVHVYLLQTARSQPS</sequence>
<dbReference type="AlphaFoldDB" id="A0A8B6ECL3"/>
<feature type="repeat" description="WD" evidence="1">
    <location>
        <begin position="121"/>
        <end position="154"/>
    </location>
</feature>
<dbReference type="InterPro" id="IPR001680">
    <property type="entry name" value="WD40_rpt"/>
</dbReference>
<proteinExistence type="predicted"/>
<dbReference type="InterPro" id="IPR037626">
    <property type="entry name" value="NUP37"/>
</dbReference>
<dbReference type="PROSITE" id="PS50082">
    <property type="entry name" value="WD_REPEATS_2"/>
    <property type="match status" value="1"/>
</dbReference>